<dbReference type="GO" id="GO:0034599">
    <property type="term" value="P:cellular response to oxidative stress"/>
    <property type="evidence" value="ECO:0007669"/>
    <property type="project" value="TreeGrafter"/>
</dbReference>
<dbReference type="PRINTS" id="PR00368">
    <property type="entry name" value="FADPNR"/>
</dbReference>
<protein>
    <submittedName>
        <fullName evidence="14">Glutathione-disulfide reductase</fullName>
    </submittedName>
</protein>
<dbReference type="GO" id="GO:0004362">
    <property type="term" value="F:glutathione-disulfide reductase (NADPH) activity"/>
    <property type="evidence" value="ECO:0007669"/>
    <property type="project" value="InterPro"/>
</dbReference>
<dbReference type="Gene3D" id="3.30.390.30">
    <property type="match status" value="1"/>
</dbReference>
<dbReference type="FunFam" id="3.30.390.30:FF:000003">
    <property type="entry name" value="Glutathione reductase"/>
    <property type="match status" value="1"/>
</dbReference>
<keyword evidence="3 11" id="KW-0285">Flavoprotein</keyword>
<evidence type="ECO:0000256" key="9">
    <source>
        <dbReference type="PIRSR" id="PIRSR000350-3"/>
    </source>
</evidence>
<feature type="binding site" evidence="9">
    <location>
        <position position="262"/>
    </location>
    <ligand>
        <name>NAD(+)</name>
        <dbReference type="ChEBI" id="CHEBI:57540"/>
    </ligand>
</feature>
<keyword evidence="7 11" id="KW-0676">Redox-active center</keyword>
<dbReference type="AlphaFoldDB" id="A0A1F6VDP4"/>
<evidence type="ECO:0000259" key="12">
    <source>
        <dbReference type="Pfam" id="PF02852"/>
    </source>
</evidence>
<dbReference type="SUPFAM" id="SSF55424">
    <property type="entry name" value="FAD/NAD-linked reductases, dimerisation (C-terminal) domain"/>
    <property type="match status" value="1"/>
</dbReference>
<reference evidence="14 15" key="1">
    <citation type="journal article" date="2016" name="Nat. Commun.">
        <title>Thousands of microbial genomes shed light on interconnected biogeochemical processes in an aquifer system.</title>
        <authorList>
            <person name="Anantharaman K."/>
            <person name="Brown C.T."/>
            <person name="Hug L.A."/>
            <person name="Sharon I."/>
            <person name="Castelle C.J."/>
            <person name="Probst A.J."/>
            <person name="Thomas B.C."/>
            <person name="Singh A."/>
            <person name="Wilkins M.J."/>
            <person name="Karaoz U."/>
            <person name="Brodie E.L."/>
            <person name="Williams K.H."/>
            <person name="Hubbard S.S."/>
            <person name="Banfield J.F."/>
        </authorList>
    </citation>
    <scope>NUCLEOTIDE SEQUENCE [LARGE SCALE GENOMIC DNA]</scope>
</reference>
<dbReference type="SUPFAM" id="SSF51905">
    <property type="entry name" value="FAD/NAD(P)-binding domain"/>
    <property type="match status" value="1"/>
</dbReference>
<comment type="cofactor">
    <cofactor evidence="9">
        <name>FAD</name>
        <dbReference type="ChEBI" id="CHEBI:57692"/>
    </cofactor>
    <text evidence="9">Binds 1 FAD per subunit.</text>
</comment>
<feature type="disulfide bond" description="Redox-active" evidence="10">
    <location>
        <begin position="43"/>
        <end position="48"/>
    </location>
</feature>
<dbReference type="PANTHER" id="PTHR42737:SF2">
    <property type="entry name" value="GLUTATHIONE REDUCTASE"/>
    <property type="match status" value="1"/>
</dbReference>
<dbReference type="InterPro" id="IPR004099">
    <property type="entry name" value="Pyr_nucl-diS_OxRdtase_dimer"/>
</dbReference>
<evidence type="ECO:0000256" key="8">
    <source>
        <dbReference type="PIRSR" id="PIRSR000350-2"/>
    </source>
</evidence>
<evidence type="ECO:0000256" key="4">
    <source>
        <dbReference type="ARBA" id="ARBA00022827"/>
    </source>
</evidence>
<dbReference type="InterPro" id="IPR023753">
    <property type="entry name" value="FAD/NAD-binding_dom"/>
</dbReference>
<dbReference type="Pfam" id="PF02852">
    <property type="entry name" value="Pyr_redox_dim"/>
    <property type="match status" value="1"/>
</dbReference>
<evidence type="ECO:0000256" key="10">
    <source>
        <dbReference type="PIRSR" id="PIRSR000350-4"/>
    </source>
</evidence>
<comment type="caution">
    <text evidence="14">The sequence shown here is derived from an EMBL/GenBank/DDBJ whole genome shotgun (WGS) entry which is preliminary data.</text>
</comment>
<dbReference type="Proteomes" id="UP000179076">
    <property type="component" value="Unassembled WGS sequence"/>
</dbReference>
<dbReference type="FunFam" id="3.50.50.60:FF:000235">
    <property type="entry name" value="Glutathione reductase"/>
    <property type="match status" value="1"/>
</dbReference>
<feature type="active site" description="Proton acceptor" evidence="8">
    <location>
        <position position="439"/>
    </location>
</feature>
<evidence type="ECO:0000256" key="6">
    <source>
        <dbReference type="ARBA" id="ARBA00023157"/>
    </source>
</evidence>
<dbReference type="InterPro" id="IPR046952">
    <property type="entry name" value="GSHR/TRXR-like"/>
</dbReference>
<evidence type="ECO:0000256" key="5">
    <source>
        <dbReference type="ARBA" id="ARBA00023002"/>
    </source>
</evidence>
<feature type="binding site" evidence="9">
    <location>
        <position position="52"/>
    </location>
    <ligand>
        <name>FAD</name>
        <dbReference type="ChEBI" id="CHEBI:57692"/>
    </ligand>
</feature>
<gene>
    <name evidence="14" type="ORF">A2W18_10410</name>
</gene>
<evidence type="ECO:0000256" key="7">
    <source>
        <dbReference type="ARBA" id="ARBA00023284"/>
    </source>
</evidence>
<dbReference type="InterPro" id="IPR001100">
    <property type="entry name" value="Pyr_nuc-diS_OxRdtase"/>
</dbReference>
<keyword evidence="5 11" id="KW-0560">Oxidoreductase</keyword>
<dbReference type="EMBL" id="MFSP01000050">
    <property type="protein sequence ID" value="OGI67689.1"/>
    <property type="molecule type" value="Genomic_DNA"/>
</dbReference>
<dbReference type="InterPro" id="IPR036188">
    <property type="entry name" value="FAD/NAD-bd_sf"/>
</dbReference>
<dbReference type="NCBIfam" id="TIGR01421">
    <property type="entry name" value="gluta_reduc_1"/>
    <property type="match status" value="1"/>
</dbReference>
<evidence type="ECO:0000256" key="1">
    <source>
        <dbReference type="ARBA" id="ARBA00007532"/>
    </source>
</evidence>
<dbReference type="PRINTS" id="PR00411">
    <property type="entry name" value="PNDRDTASEI"/>
</dbReference>
<comment type="similarity">
    <text evidence="1 11">Belongs to the class-I pyridine nucleotide-disulfide oxidoreductase family.</text>
</comment>
<evidence type="ECO:0000256" key="2">
    <source>
        <dbReference type="ARBA" id="ARBA00011738"/>
    </source>
</evidence>
<dbReference type="NCBIfam" id="NF004776">
    <property type="entry name" value="PRK06116.1"/>
    <property type="match status" value="1"/>
</dbReference>
<dbReference type="Gene3D" id="3.50.50.60">
    <property type="entry name" value="FAD/NAD(P)-binding domain"/>
    <property type="match status" value="2"/>
</dbReference>
<keyword evidence="6" id="KW-1015">Disulfide bond</keyword>
<evidence type="ECO:0000259" key="13">
    <source>
        <dbReference type="Pfam" id="PF07992"/>
    </source>
</evidence>
<dbReference type="PROSITE" id="PS00076">
    <property type="entry name" value="PYRIDINE_REDOX_1"/>
    <property type="match status" value="1"/>
</dbReference>
<keyword evidence="4 9" id="KW-0274">FAD</keyword>
<proteinExistence type="inferred from homology"/>
<dbReference type="PIRSF" id="PIRSF000350">
    <property type="entry name" value="Mercury_reductase_MerA"/>
    <property type="match status" value="1"/>
</dbReference>
<accession>A0A1F6VDP4</accession>
<dbReference type="GO" id="GO:0006749">
    <property type="term" value="P:glutathione metabolic process"/>
    <property type="evidence" value="ECO:0007669"/>
    <property type="project" value="InterPro"/>
</dbReference>
<feature type="binding site" evidence="9">
    <location>
        <begin position="174"/>
        <end position="181"/>
    </location>
    <ligand>
        <name>NAD(+)</name>
        <dbReference type="ChEBI" id="CHEBI:57540"/>
    </ligand>
</feature>
<dbReference type="PANTHER" id="PTHR42737">
    <property type="entry name" value="GLUTATHIONE REDUCTASE"/>
    <property type="match status" value="1"/>
</dbReference>
<feature type="binding site" evidence="9">
    <location>
        <position position="303"/>
    </location>
    <ligand>
        <name>FAD</name>
        <dbReference type="ChEBI" id="CHEBI:57692"/>
    </ligand>
</feature>
<dbReference type="Pfam" id="PF07992">
    <property type="entry name" value="Pyr_redox_2"/>
    <property type="match status" value="1"/>
</dbReference>
<name>A0A1F6VDP4_9PROT</name>
<dbReference type="InterPro" id="IPR016156">
    <property type="entry name" value="FAD/NAD-linked_Rdtase_dimer_sf"/>
</dbReference>
<evidence type="ECO:0000256" key="3">
    <source>
        <dbReference type="ARBA" id="ARBA00022630"/>
    </source>
</evidence>
<dbReference type="InterPro" id="IPR006322">
    <property type="entry name" value="Glutathione_Rdtase_euk/bac"/>
</dbReference>
<evidence type="ECO:0000313" key="14">
    <source>
        <dbReference type="EMBL" id="OGI67689.1"/>
    </source>
</evidence>
<evidence type="ECO:0000256" key="11">
    <source>
        <dbReference type="RuleBase" id="RU003691"/>
    </source>
</evidence>
<keyword evidence="9" id="KW-0520">NAD</keyword>
<dbReference type="GO" id="GO:0050661">
    <property type="term" value="F:NADP binding"/>
    <property type="evidence" value="ECO:0007669"/>
    <property type="project" value="InterPro"/>
</dbReference>
<evidence type="ECO:0000313" key="15">
    <source>
        <dbReference type="Proteomes" id="UP000179076"/>
    </source>
</evidence>
<dbReference type="InterPro" id="IPR012999">
    <property type="entry name" value="Pyr_OxRdtase_I_AS"/>
</dbReference>
<dbReference type="GO" id="GO:0005829">
    <property type="term" value="C:cytosol"/>
    <property type="evidence" value="ECO:0007669"/>
    <property type="project" value="TreeGrafter"/>
</dbReference>
<feature type="domain" description="FAD/NAD(P)-binding" evidence="13">
    <location>
        <begin position="7"/>
        <end position="318"/>
    </location>
</feature>
<dbReference type="GO" id="GO:0045454">
    <property type="term" value="P:cell redox homeostasis"/>
    <property type="evidence" value="ECO:0007669"/>
    <property type="project" value="InterPro"/>
</dbReference>
<feature type="domain" description="Pyridine nucleotide-disulphide oxidoreductase dimerisation" evidence="12">
    <location>
        <begin position="339"/>
        <end position="449"/>
    </location>
</feature>
<dbReference type="GO" id="GO:0050660">
    <property type="term" value="F:flavin adenine dinucleotide binding"/>
    <property type="evidence" value="ECO:0007669"/>
    <property type="project" value="InterPro"/>
</dbReference>
<keyword evidence="9" id="KW-0547">Nucleotide-binding</keyword>
<sequence length="450" mass="48329">MTTNEFDFLVIGGGSGGLAAAKRASAHGAKAAIIERDRLGGTCVNRGCVPKKVMFNAASIAEMLHDANGYGFDVATRGFDWAQLKRARDAYVARLNDIYRRGLTTAGVTEITGAARFVDRHTVEVGTQRRRAKHVLIATGAYRNRPDIPGAELGITSDGFFDLETQPRSVLIIGGGYVAVELAGVFRSLGSEVTMLLRGERLLARFDASLRDVLMEEMEASGIGVIRPARIAAIERDGDGLAVRLDGAQRMTGFDVVLWATGQRPNTAELALDRTGVATDKNGFIETDDYQNTNVPGIYAVGDVTPRLALTPVAIAAGRRLADRLFGGEPEARLDYANVATVVFSHPPIGTVGLTEDGARALYGNDEVNVYESRFSSMYYAVTEQRPPTLMKLVTVGPREKVVGCHLIGRGVDEIIQGFAVAVKMGATKADLDNTVAIHPTSAEELVTMR</sequence>
<organism evidence="14 15">
    <name type="scientific">Candidatus Muproteobacteria bacterium RBG_16_60_9</name>
    <dbReference type="NCBI Taxonomy" id="1817755"/>
    <lineage>
        <taxon>Bacteria</taxon>
        <taxon>Pseudomonadati</taxon>
        <taxon>Pseudomonadota</taxon>
        <taxon>Candidatus Muproteobacteria</taxon>
    </lineage>
</organism>
<comment type="subunit">
    <text evidence="2">Homodimer.</text>
</comment>